<feature type="transmembrane region" description="Helical" evidence="1">
    <location>
        <begin position="169"/>
        <end position="190"/>
    </location>
</feature>
<feature type="transmembrane region" description="Helical" evidence="1">
    <location>
        <begin position="7"/>
        <end position="27"/>
    </location>
</feature>
<keyword evidence="1" id="KW-1133">Transmembrane helix</keyword>
<sequence>MLASSTAFVSGVINVAGMVAFLAFTSNITGHVANLANHLVQQNYREIMVFVIWLFMFFMGAFIANFLIRSLEHKSTYTAHASPVIIEMIILLLVAFYGSTFYKETQIEREIVIGALLFAMGLQNSMVSTVSGGLIKSSHLTGLFTDLGGEVSEWLHPKTGKSTVVRNKILVRLTILSFYIIGGVAGGYFFDRYNFAIFYVIPLILITILYYDLTPLALHKLDRLFMWGKKRQVS</sequence>
<feature type="transmembrane region" description="Helical" evidence="1">
    <location>
        <begin position="80"/>
        <end position="99"/>
    </location>
</feature>
<dbReference type="PANTHER" id="PTHR37314:SF4">
    <property type="entry name" value="UPF0700 TRANSMEMBRANE PROTEIN YOAK"/>
    <property type="match status" value="1"/>
</dbReference>
<proteinExistence type="predicted"/>
<keyword evidence="1" id="KW-0472">Membrane</keyword>
<protein>
    <recommendedName>
        <fullName evidence="4">DUF1275 domain-containing protein</fullName>
    </recommendedName>
</protein>
<dbReference type="Pfam" id="PF06912">
    <property type="entry name" value="DUF1275"/>
    <property type="match status" value="1"/>
</dbReference>
<feature type="transmembrane region" description="Helical" evidence="1">
    <location>
        <begin position="47"/>
        <end position="68"/>
    </location>
</feature>
<evidence type="ECO:0000256" key="1">
    <source>
        <dbReference type="SAM" id="Phobius"/>
    </source>
</evidence>
<keyword evidence="1" id="KW-0812">Transmembrane</keyword>
<dbReference type="STRING" id="1302689.RG47T_0160"/>
<dbReference type="Proteomes" id="UP000186720">
    <property type="component" value="Unassembled WGS sequence"/>
</dbReference>
<dbReference type="EMBL" id="MPPL01000001">
    <property type="protein sequence ID" value="OKS84727.1"/>
    <property type="molecule type" value="Genomic_DNA"/>
</dbReference>
<name>A0A1Q5ZSK5_9SPHI</name>
<dbReference type="PANTHER" id="PTHR37314">
    <property type="entry name" value="SLR0142 PROTEIN"/>
    <property type="match status" value="1"/>
</dbReference>
<dbReference type="AlphaFoldDB" id="A0A1Q5ZSK5"/>
<evidence type="ECO:0000313" key="2">
    <source>
        <dbReference type="EMBL" id="OKS84727.1"/>
    </source>
</evidence>
<accession>A0A1Q5ZSK5</accession>
<comment type="caution">
    <text evidence="2">The sequence shown here is derived from an EMBL/GenBank/DDBJ whole genome shotgun (WGS) entry which is preliminary data.</text>
</comment>
<reference evidence="2 3" key="1">
    <citation type="submission" date="2016-11" db="EMBL/GenBank/DDBJ databases">
        <title>Whole Genome Sequencing of Mucilaginibacter polytrichastri RG4-7(T) isolated from the moss sample.</title>
        <authorList>
            <person name="Li Y."/>
        </authorList>
    </citation>
    <scope>NUCLEOTIDE SEQUENCE [LARGE SCALE GENOMIC DNA]</scope>
    <source>
        <strain evidence="2 3">RG4-7</strain>
    </source>
</reference>
<dbReference type="InterPro" id="IPR010699">
    <property type="entry name" value="DUF1275"/>
</dbReference>
<keyword evidence="3" id="KW-1185">Reference proteome</keyword>
<gene>
    <name evidence="2" type="ORF">RG47T_0160</name>
</gene>
<feature type="transmembrane region" description="Helical" evidence="1">
    <location>
        <begin position="111"/>
        <end position="135"/>
    </location>
</feature>
<evidence type="ECO:0000313" key="3">
    <source>
        <dbReference type="Proteomes" id="UP000186720"/>
    </source>
</evidence>
<organism evidence="2 3">
    <name type="scientific">Mucilaginibacter polytrichastri</name>
    <dbReference type="NCBI Taxonomy" id="1302689"/>
    <lineage>
        <taxon>Bacteria</taxon>
        <taxon>Pseudomonadati</taxon>
        <taxon>Bacteroidota</taxon>
        <taxon>Sphingobacteriia</taxon>
        <taxon>Sphingobacteriales</taxon>
        <taxon>Sphingobacteriaceae</taxon>
        <taxon>Mucilaginibacter</taxon>
    </lineage>
</organism>
<evidence type="ECO:0008006" key="4">
    <source>
        <dbReference type="Google" id="ProtNLM"/>
    </source>
</evidence>
<feature type="transmembrane region" description="Helical" evidence="1">
    <location>
        <begin position="196"/>
        <end position="213"/>
    </location>
</feature>